<feature type="compositionally biased region" description="Basic residues" evidence="8">
    <location>
        <begin position="519"/>
        <end position="528"/>
    </location>
</feature>
<organism evidence="11 12">
    <name type="scientific">Stackebrandtia albiflava</name>
    <dbReference type="NCBI Taxonomy" id="406432"/>
    <lineage>
        <taxon>Bacteria</taxon>
        <taxon>Bacillati</taxon>
        <taxon>Actinomycetota</taxon>
        <taxon>Actinomycetes</taxon>
        <taxon>Glycomycetales</taxon>
        <taxon>Glycomycetaceae</taxon>
        <taxon>Stackebrandtia</taxon>
    </lineage>
</organism>
<dbReference type="Pfam" id="PF02706">
    <property type="entry name" value="Wzz"/>
    <property type="match status" value="1"/>
</dbReference>
<keyword evidence="7" id="KW-0175">Coiled coil</keyword>
<feature type="region of interest" description="Disordered" evidence="8">
    <location>
        <begin position="504"/>
        <end position="563"/>
    </location>
</feature>
<dbReference type="InterPro" id="IPR050445">
    <property type="entry name" value="Bact_polysacc_biosynth/exp"/>
</dbReference>
<evidence type="ECO:0000256" key="3">
    <source>
        <dbReference type="ARBA" id="ARBA00022475"/>
    </source>
</evidence>
<keyword evidence="12" id="KW-1185">Reference proteome</keyword>
<keyword evidence="4 9" id="KW-0812">Transmembrane</keyword>
<dbReference type="Gene3D" id="3.40.50.300">
    <property type="entry name" value="P-loop containing nucleotide triphosphate hydrolases"/>
    <property type="match status" value="1"/>
</dbReference>
<dbReference type="AlphaFoldDB" id="A0A562V3W2"/>
<keyword evidence="3" id="KW-1003">Cell membrane</keyword>
<evidence type="ECO:0000256" key="5">
    <source>
        <dbReference type="ARBA" id="ARBA00022989"/>
    </source>
</evidence>
<dbReference type="GO" id="GO:0005886">
    <property type="term" value="C:plasma membrane"/>
    <property type="evidence" value="ECO:0007669"/>
    <property type="project" value="UniProtKB-SubCell"/>
</dbReference>
<dbReference type="OrthoDB" id="5171097at2"/>
<accession>A0A562V3W2</accession>
<keyword evidence="6 9" id="KW-0472">Membrane</keyword>
<comment type="subcellular location">
    <subcellularLocation>
        <location evidence="1">Cell membrane</location>
        <topology evidence="1">Multi-pass membrane protein</topology>
    </subcellularLocation>
</comment>
<evidence type="ECO:0000256" key="2">
    <source>
        <dbReference type="ARBA" id="ARBA00006683"/>
    </source>
</evidence>
<dbReference type="PANTHER" id="PTHR32309:SF31">
    <property type="entry name" value="CAPSULAR EXOPOLYSACCHARIDE FAMILY"/>
    <property type="match status" value="1"/>
</dbReference>
<evidence type="ECO:0000259" key="10">
    <source>
        <dbReference type="Pfam" id="PF02706"/>
    </source>
</evidence>
<evidence type="ECO:0000256" key="1">
    <source>
        <dbReference type="ARBA" id="ARBA00004651"/>
    </source>
</evidence>
<evidence type="ECO:0000256" key="7">
    <source>
        <dbReference type="SAM" id="Coils"/>
    </source>
</evidence>
<dbReference type="InterPro" id="IPR003856">
    <property type="entry name" value="LPS_length_determ_N"/>
</dbReference>
<comment type="similarity">
    <text evidence="2">Belongs to the CpsC/CapA family.</text>
</comment>
<dbReference type="PANTHER" id="PTHR32309">
    <property type="entry name" value="TYROSINE-PROTEIN KINASE"/>
    <property type="match status" value="1"/>
</dbReference>
<feature type="coiled-coil region" evidence="7">
    <location>
        <begin position="191"/>
        <end position="218"/>
    </location>
</feature>
<dbReference type="InterPro" id="IPR027417">
    <property type="entry name" value="P-loop_NTPase"/>
</dbReference>
<keyword evidence="5 9" id="KW-1133">Transmembrane helix</keyword>
<dbReference type="EMBL" id="VLLL01000006">
    <property type="protein sequence ID" value="TWJ12589.1"/>
    <property type="molecule type" value="Genomic_DNA"/>
</dbReference>
<dbReference type="SUPFAM" id="SSF52540">
    <property type="entry name" value="P-loop containing nucleoside triphosphate hydrolases"/>
    <property type="match status" value="1"/>
</dbReference>
<name>A0A562V3W2_9ACTN</name>
<reference evidence="11 12" key="1">
    <citation type="journal article" date="2013" name="Stand. Genomic Sci.">
        <title>Genomic Encyclopedia of Type Strains, Phase I: The one thousand microbial genomes (KMG-I) project.</title>
        <authorList>
            <person name="Kyrpides N.C."/>
            <person name="Woyke T."/>
            <person name="Eisen J.A."/>
            <person name="Garrity G."/>
            <person name="Lilburn T.G."/>
            <person name="Beck B.J."/>
            <person name="Whitman W.B."/>
            <person name="Hugenholtz P."/>
            <person name="Klenk H.P."/>
        </authorList>
    </citation>
    <scope>NUCLEOTIDE SEQUENCE [LARGE SCALE GENOMIC DNA]</scope>
    <source>
        <strain evidence="11 12">DSM 45044</strain>
    </source>
</reference>
<dbReference type="Proteomes" id="UP000321617">
    <property type="component" value="Unassembled WGS sequence"/>
</dbReference>
<comment type="caution">
    <text evidence="11">The sequence shown here is derived from an EMBL/GenBank/DDBJ whole genome shotgun (WGS) entry which is preliminary data.</text>
</comment>
<protein>
    <submittedName>
        <fullName evidence="11">Subunit length determinant protein</fullName>
    </submittedName>
</protein>
<dbReference type="RefSeq" id="WP_158645633.1">
    <property type="nucleotide sequence ID" value="NZ_BAABIJ010000002.1"/>
</dbReference>
<evidence type="ECO:0000256" key="6">
    <source>
        <dbReference type="ARBA" id="ARBA00023136"/>
    </source>
</evidence>
<gene>
    <name evidence="11" type="ORF">LX16_3350</name>
</gene>
<evidence type="ECO:0000256" key="8">
    <source>
        <dbReference type="SAM" id="MobiDB-lite"/>
    </source>
</evidence>
<evidence type="ECO:0000256" key="4">
    <source>
        <dbReference type="ARBA" id="ARBA00022692"/>
    </source>
</evidence>
<sequence length="563" mass="58562">MTAAPVPGRTLGDYVDVLKRHRWLLIGATVVGLACGAGYSALAPKKYEAVTSVLVQPTGAEEGSLAQGRTRGEINLDTEAQLVKSTEVAVLAATRLGEGAAEPAELSRQVRVTVPPNTSILDITFVASEPRAARAGAQAFATAYLEHRATSAYTRLSEQAGATATELTELRGQRDELSAAMDELKPTSSRYAALKNDRDILDNEIADLTARNSRLRTAAESVGSGKIISEADVPSTAASPHRLVNMAGGATIGLLAALLVMAVRMRFAVRIWHPGDVTRRCDVEVLTTLPGRLRIKPTDVFGAFGPVGRVFGKLRHEVAAAMGDTTRVIVVAGVAPGSASSVVSANLAAALARAGDPVVAVASHPGGPVTLPSQLGVPAVPGLSDVFADRARLTAALHPAARQPLLHVIGPGGCATATGPTGDMVSEVYARLKDRADWVVVDAAPLSISADAQFMAGPADAVILAVECGRDRVDEVLDAVQAVHRIGVPLLGAVVLPRSSVPTEAPLTVPRHEDQSRRQGARRPAPRPRPRDVMPSPDDTPTETMPVVDAQGAPAGSGTADDH</sequence>
<feature type="transmembrane region" description="Helical" evidence="9">
    <location>
        <begin position="23"/>
        <end position="42"/>
    </location>
</feature>
<evidence type="ECO:0000256" key="9">
    <source>
        <dbReference type="SAM" id="Phobius"/>
    </source>
</evidence>
<proteinExistence type="inferred from homology"/>
<feature type="domain" description="Polysaccharide chain length determinant N-terminal" evidence="10">
    <location>
        <begin position="11"/>
        <end position="88"/>
    </location>
</feature>
<evidence type="ECO:0000313" key="12">
    <source>
        <dbReference type="Proteomes" id="UP000321617"/>
    </source>
</evidence>
<evidence type="ECO:0000313" key="11">
    <source>
        <dbReference type="EMBL" id="TWJ12589.1"/>
    </source>
</evidence>